<dbReference type="Proteomes" id="UP000836841">
    <property type="component" value="Chromosome 4"/>
</dbReference>
<evidence type="ECO:0000313" key="3">
    <source>
        <dbReference type="Proteomes" id="UP000836841"/>
    </source>
</evidence>
<feature type="compositionally biased region" description="Basic and acidic residues" evidence="1">
    <location>
        <begin position="63"/>
        <end position="78"/>
    </location>
</feature>
<feature type="region of interest" description="Disordered" evidence="1">
    <location>
        <begin position="48"/>
        <end position="78"/>
    </location>
</feature>
<organism evidence="2 3">
    <name type="scientific">Thlaspi arvense</name>
    <name type="common">Field penny-cress</name>
    <dbReference type="NCBI Taxonomy" id="13288"/>
    <lineage>
        <taxon>Eukaryota</taxon>
        <taxon>Viridiplantae</taxon>
        <taxon>Streptophyta</taxon>
        <taxon>Embryophyta</taxon>
        <taxon>Tracheophyta</taxon>
        <taxon>Spermatophyta</taxon>
        <taxon>Magnoliopsida</taxon>
        <taxon>eudicotyledons</taxon>
        <taxon>Gunneridae</taxon>
        <taxon>Pentapetalae</taxon>
        <taxon>rosids</taxon>
        <taxon>malvids</taxon>
        <taxon>Brassicales</taxon>
        <taxon>Brassicaceae</taxon>
        <taxon>Thlaspideae</taxon>
        <taxon>Thlaspi</taxon>
    </lineage>
</organism>
<name>A0AAU9SAL5_THLAR</name>
<dbReference type="EMBL" id="OU466860">
    <property type="protein sequence ID" value="CAH2060809.1"/>
    <property type="molecule type" value="Genomic_DNA"/>
</dbReference>
<dbReference type="AlphaFoldDB" id="A0AAU9SAL5"/>
<feature type="compositionally biased region" description="Low complexity" evidence="1">
    <location>
        <begin position="121"/>
        <end position="133"/>
    </location>
</feature>
<evidence type="ECO:0000256" key="1">
    <source>
        <dbReference type="SAM" id="MobiDB-lite"/>
    </source>
</evidence>
<reference evidence="2 3" key="1">
    <citation type="submission" date="2022-03" db="EMBL/GenBank/DDBJ databases">
        <authorList>
            <person name="Nunn A."/>
            <person name="Chopra R."/>
            <person name="Nunn A."/>
            <person name="Contreras Garrido A."/>
        </authorList>
    </citation>
    <scope>NUCLEOTIDE SEQUENCE [LARGE SCALE GENOMIC DNA]</scope>
</reference>
<gene>
    <name evidence="2" type="ORF">TAV2_LOCUS14316</name>
</gene>
<protein>
    <submittedName>
        <fullName evidence="2">Uncharacterized protein</fullName>
    </submittedName>
</protein>
<feature type="region of interest" description="Disordered" evidence="1">
    <location>
        <begin position="94"/>
        <end position="133"/>
    </location>
</feature>
<sequence length="133" mass="15631">MNFFNQTDVIGKELFYCNRKADEHNEQGFFFSENLCDLRKPYFSATTDRKISPSFEQEEEESLTERRDGGQRVHAEEEFKEMLYRFTNRSPLMRMIDSEEDEDNNNHHHDHGHNHEHSHSGEASSSSSDSKAV</sequence>
<proteinExistence type="predicted"/>
<evidence type="ECO:0000313" key="2">
    <source>
        <dbReference type="EMBL" id="CAH2060809.1"/>
    </source>
</evidence>
<keyword evidence="3" id="KW-1185">Reference proteome</keyword>
<accession>A0AAU9SAL5</accession>